<gene>
    <name evidence="2" type="ORF">LPLAT_LOCUS9368</name>
</gene>
<proteinExistence type="predicted"/>
<organism evidence="2 3">
    <name type="scientific">Lasius platythorax</name>
    <dbReference type="NCBI Taxonomy" id="488582"/>
    <lineage>
        <taxon>Eukaryota</taxon>
        <taxon>Metazoa</taxon>
        <taxon>Ecdysozoa</taxon>
        <taxon>Arthropoda</taxon>
        <taxon>Hexapoda</taxon>
        <taxon>Insecta</taxon>
        <taxon>Pterygota</taxon>
        <taxon>Neoptera</taxon>
        <taxon>Endopterygota</taxon>
        <taxon>Hymenoptera</taxon>
        <taxon>Apocrita</taxon>
        <taxon>Aculeata</taxon>
        <taxon>Formicoidea</taxon>
        <taxon>Formicidae</taxon>
        <taxon>Formicinae</taxon>
        <taxon>Lasius</taxon>
        <taxon>Lasius</taxon>
    </lineage>
</organism>
<protein>
    <submittedName>
        <fullName evidence="2">Uncharacterized protein</fullName>
    </submittedName>
</protein>
<name>A0AAV2NV49_9HYME</name>
<dbReference type="Proteomes" id="UP001497644">
    <property type="component" value="Chromosome 4"/>
</dbReference>
<dbReference type="AlphaFoldDB" id="A0AAV2NV49"/>
<feature type="compositionally biased region" description="Basic and acidic residues" evidence="1">
    <location>
        <begin position="59"/>
        <end position="78"/>
    </location>
</feature>
<dbReference type="EMBL" id="OZ034827">
    <property type="protein sequence ID" value="CAL1683688.1"/>
    <property type="molecule type" value="Genomic_DNA"/>
</dbReference>
<feature type="compositionally biased region" description="Basic and acidic residues" evidence="1">
    <location>
        <begin position="1"/>
        <end position="10"/>
    </location>
</feature>
<feature type="region of interest" description="Disordered" evidence="1">
    <location>
        <begin position="1"/>
        <end position="78"/>
    </location>
</feature>
<feature type="compositionally biased region" description="Basic and acidic residues" evidence="1">
    <location>
        <begin position="29"/>
        <end position="50"/>
    </location>
</feature>
<keyword evidence="3" id="KW-1185">Reference proteome</keyword>
<evidence type="ECO:0000313" key="2">
    <source>
        <dbReference type="EMBL" id="CAL1683688.1"/>
    </source>
</evidence>
<evidence type="ECO:0000256" key="1">
    <source>
        <dbReference type="SAM" id="MobiDB-lite"/>
    </source>
</evidence>
<evidence type="ECO:0000313" key="3">
    <source>
        <dbReference type="Proteomes" id="UP001497644"/>
    </source>
</evidence>
<reference evidence="2" key="1">
    <citation type="submission" date="2024-04" db="EMBL/GenBank/DDBJ databases">
        <authorList>
            <consortium name="Molecular Ecology Group"/>
        </authorList>
    </citation>
    <scope>NUCLEOTIDE SEQUENCE</scope>
</reference>
<sequence>MQPPSLDRRASSVKWQRGMKGLGGECGDEEKKSGRAEAEGGDCRRKDGRALRKGSLGGEGEKGVREGGRVGQKSRREE</sequence>
<accession>A0AAV2NV49</accession>